<name>A0ABT4VSZ1_9HYPH</name>
<dbReference type="NCBIfam" id="NF004772">
    <property type="entry name" value="PRK06112.1"/>
    <property type="match status" value="1"/>
</dbReference>
<dbReference type="InterPro" id="IPR012000">
    <property type="entry name" value="Thiamin_PyroP_enz_cen_dom"/>
</dbReference>
<dbReference type="PANTHER" id="PTHR18968:SF13">
    <property type="entry name" value="ACETOLACTATE SYNTHASE CATALYTIC SUBUNIT, MITOCHONDRIAL"/>
    <property type="match status" value="1"/>
</dbReference>
<evidence type="ECO:0000259" key="7">
    <source>
        <dbReference type="Pfam" id="PF02776"/>
    </source>
</evidence>
<dbReference type="PANTHER" id="PTHR18968">
    <property type="entry name" value="THIAMINE PYROPHOSPHATE ENZYMES"/>
    <property type="match status" value="1"/>
</dbReference>
<evidence type="ECO:0000313" key="9">
    <source>
        <dbReference type="Proteomes" id="UP001148313"/>
    </source>
</evidence>
<dbReference type="EMBL" id="JAPJZH010000016">
    <property type="protein sequence ID" value="MDA4847828.1"/>
    <property type="molecule type" value="Genomic_DNA"/>
</dbReference>
<dbReference type="Proteomes" id="UP001148313">
    <property type="component" value="Unassembled WGS sequence"/>
</dbReference>
<dbReference type="SUPFAM" id="SSF52518">
    <property type="entry name" value="Thiamin diphosphate-binding fold (THDP-binding)"/>
    <property type="match status" value="2"/>
</dbReference>
<organism evidence="8 9">
    <name type="scientific">Hoeflea poritis</name>
    <dbReference type="NCBI Taxonomy" id="2993659"/>
    <lineage>
        <taxon>Bacteria</taxon>
        <taxon>Pseudomonadati</taxon>
        <taxon>Pseudomonadota</taxon>
        <taxon>Alphaproteobacteria</taxon>
        <taxon>Hyphomicrobiales</taxon>
        <taxon>Rhizobiaceae</taxon>
        <taxon>Hoeflea</taxon>
    </lineage>
</organism>
<dbReference type="PROSITE" id="PS00187">
    <property type="entry name" value="TPP_ENZYMES"/>
    <property type="match status" value="1"/>
</dbReference>
<sequence length="578" mass="61628">MTQLKSIIVAERIAHLLSAYGVTEMFSQSLPSMVVLAAEDAGIRQITYRTENAAGTMADGFARISGKVGVVCAQNGPAATLLVPPLAEALKASIPVIALVQEVPRDQTDKNAFQEFDHQSLFASCTKWARTVRCAGRIDDYMRQAFTAATSGRPGPVALMLPADLLLEKIDATDIESCSLLGRYPLDRPCADTLRIEEAAKLLAEAELPLVVAGGGVHGAQACQELALLQELAHLPVATTMMGKGAINETHPLSLGLIGNVMGKGSIGKHTRAIVDKADVVFLIGNRTNQNGTDSWQVFPKTTPFIHLDIDGQEIGRNYHALRLQGDAKCTLGALIETLNNFDLAKRSEQRVALERMIAVARVSRASTSQPLITSNAIPIRPERIMAELDRLLPDNAIVCADASYSSVWVNSYLTAQRPGMRFLTPRGLAGLGWGLPLAMGAKLAAPDQPVVCLVGDGGFGHVWSELETLVREDIAVTILVLNNGTLGYQKDAEHVKFGRHTGACYFGTVDHAAVAAACACPSAIVKNPEDLEGTIQSALASNGPTLIDIQTDPAAYPPLTMFDGTLENARAADLKVA</sequence>
<evidence type="ECO:0000259" key="5">
    <source>
        <dbReference type="Pfam" id="PF00205"/>
    </source>
</evidence>
<dbReference type="InterPro" id="IPR012001">
    <property type="entry name" value="Thiamin_PyroP_enz_TPP-bd_dom"/>
</dbReference>
<comment type="caution">
    <text evidence="8">The sequence shown here is derived from an EMBL/GenBank/DDBJ whole genome shotgun (WGS) entry which is preliminary data.</text>
</comment>
<evidence type="ECO:0000256" key="2">
    <source>
        <dbReference type="ARBA" id="ARBA00007812"/>
    </source>
</evidence>
<keyword evidence="9" id="KW-1185">Reference proteome</keyword>
<reference evidence="8" key="1">
    <citation type="submission" date="2022-11" db="EMBL/GenBank/DDBJ databases">
        <title>Hoeflea poritis sp. nov., isolated from scleractinian coral Porites lutea.</title>
        <authorList>
            <person name="Zhang G."/>
            <person name="Wei Q."/>
            <person name="Cai L."/>
        </authorList>
    </citation>
    <scope>NUCLEOTIDE SEQUENCE</scope>
    <source>
        <strain evidence="8">E7-10</strain>
    </source>
</reference>
<keyword evidence="3 4" id="KW-0786">Thiamine pyrophosphate</keyword>
<dbReference type="InterPro" id="IPR011766">
    <property type="entry name" value="TPP_enzyme_TPP-bd"/>
</dbReference>
<evidence type="ECO:0000313" key="8">
    <source>
        <dbReference type="EMBL" id="MDA4847828.1"/>
    </source>
</evidence>
<proteinExistence type="inferred from homology"/>
<dbReference type="InterPro" id="IPR045229">
    <property type="entry name" value="TPP_enz"/>
</dbReference>
<evidence type="ECO:0000256" key="3">
    <source>
        <dbReference type="ARBA" id="ARBA00023052"/>
    </source>
</evidence>
<comment type="cofactor">
    <cofactor evidence="1">
        <name>thiamine diphosphate</name>
        <dbReference type="ChEBI" id="CHEBI:58937"/>
    </cofactor>
</comment>
<dbReference type="CDD" id="cd00568">
    <property type="entry name" value="TPP_enzymes"/>
    <property type="match status" value="1"/>
</dbReference>
<dbReference type="Gene3D" id="3.40.50.1220">
    <property type="entry name" value="TPP-binding domain"/>
    <property type="match status" value="1"/>
</dbReference>
<dbReference type="Gene3D" id="3.40.50.970">
    <property type="match status" value="2"/>
</dbReference>
<dbReference type="CDD" id="cd07035">
    <property type="entry name" value="TPP_PYR_POX_like"/>
    <property type="match status" value="1"/>
</dbReference>
<dbReference type="RefSeq" id="WP_271091670.1">
    <property type="nucleotide sequence ID" value="NZ_JAPJZH010000016.1"/>
</dbReference>
<feature type="domain" description="Thiamine pyrophosphate enzyme N-terminal TPP-binding" evidence="7">
    <location>
        <begin position="9"/>
        <end position="120"/>
    </location>
</feature>
<accession>A0ABT4VSZ1</accession>
<evidence type="ECO:0000256" key="4">
    <source>
        <dbReference type="RuleBase" id="RU362132"/>
    </source>
</evidence>
<protein>
    <submittedName>
        <fullName evidence="8">Acetolactate synthase catalytic subunit</fullName>
    </submittedName>
</protein>
<dbReference type="InterPro" id="IPR029061">
    <property type="entry name" value="THDP-binding"/>
</dbReference>
<gene>
    <name evidence="8" type="ORF">OOZ53_20885</name>
</gene>
<dbReference type="InterPro" id="IPR029035">
    <property type="entry name" value="DHS-like_NAD/FAD-binding_dom"/>
</dbReference>
<dbReference type="SUPFAM" id="SSF52467">
    <property type="entry name" value="DHS-like NAD/FAD-binding domain"/>
    <property type="match status" value="1"/>
</dbReference>
<dbReference type="Pfam" id="PF00205">
    <property type="entry name" value="TPP_enzyme_M"/>
    <property type="match status" value="1"/>
</dbReference>
<evidence type="ECO:0000259" key="6">
    <source>
        <dbReference type="Pfam" id="PF02775"/>
    </source>
</evidence>
<feature type="domain" description="Thiamine pyrophosphate enzyme TPP-binding" evidence="6">
    <location>
        <begin position="403"/>
        <end position="550"/>
    </location>
</feature>
<dbReference type="InterPro" id="IPR000399">
    <property type="entry name" value="TPP-bd_CS"/>
</dbReference>
<dbReference type="Pfam" id="PF02776">
    <property type="entry name" value="TPP_enzyme_N"/>
    <property type="match status" value="1"/>
</dbReference>
<dbReference type="Pfam" id="PF02775">
    <property type="entry name" value="TPP_enzyme_C"/>
    <property type="match status" value="1"/>
</dbReference>
<evidence type="ECO:0000256" key="1">
    <source>
        <dbReference type="ARBA" id="ARBA00001964"/>
    </source>
</evidence>
<feature type="domain" description="Thiamine pyrophosphate enzyme central" evidence="5">
    <location>
        <begin position="196"/>
        <end position="335"/>
    </location>
</feature>
<comment type="similarity">
    <text evidence="2 4">Belongs to the TPP enzyme family.</text>
</comment>